<reference evidence="4 5" key="1">
    <citation type="journal article" date="2012" name="Genome Biol.">
        <title>Sequencing three crocodilian genomes to illuminate the evolution of archosaurs and amniotes.</title>
        <authorList>
            <person name="St John J.A."/>
            <person name="Braun E.L."/>
            <person name="Isberg S.R."/>
            <person name="Miles L.G."/>
            <person name="Chong A.Y."/>
            <person name="Gongora J."/>
            <person name="Dalzell P."/>
            <person name="Moran C."/>
            <person name="Bed'hom B."/>
            <person name="Abzhanov A."/>
            <person name="Burgess S.C."/>
            <person name="Cooksey A.M."/>
            <person name="Castoe T.A."/>
            <person name="Crawford N.G."/>
            <person name="Densmore L.D."/>
            <person name="Drew J.C."/>
            <person name="Edwards S.V."/>
            <person name="Faircloth B.C."/>
            <person name="Fujita M.K."/>
            <person name="Greenwold M.J."/>
            <person name="Hoffmann F.G."/>
            <person name="Howard J.M."/>
            <person name="Iguchi T."/>
            <person name="Janes D.E."/>
            <person name="Khan S.Y."/>
            <person name="Kohno S."/>
            <person name="de Koning A.J."/>
            <person name="Lance S.L."/>
            <person name="McCarthy F.M."/>
            <person name="McCormack J.E."/>
            <person name="Merchant M.E."/>
            <person name="Peterson D.G."/>
            <person name="Pollock D.D."/>
            <person name="Pourmand N."/>
            <person name="Raney B.J."/>
            <person name="Roessler K.A."/>
            <person name="Sanford J.R."/>
            <person name="Sawyer R.H."/>
            <person name="Schmidt C.J."/>
            <person name="Triplett E.W."/>
            <person name="Tuberville T.D."/>
            <person name="Venegas-Anaya M."/>
            <person name="Howard J.T."/>
            <person name="Jarvis E.D."/>
            <person name="Guillette L.J.Jr."/>
            <person name="Glenn T.C."/>
            <person name="Green R.E."/>
            <person name="Ray D.A."/>
        </authorList>
    </citation>
    <scope>NUCLEOTIDE SEQUENCE [LARGE SCALE GENOMIC DNA]</scope>
    <source>
        <strain evidence="4">KSC_2009_1</strain>
    </source>
</reference>
<dbReference type="EMBL" id="AKHW03002098">
    <property type="protein sequence ID" value="KYO40033.1"/>
    <property type="molecule type" value="Genomic_DNA"/>
</dbReference>
<evidence type="ECO:0000259" key="3">
    <source>
        <dbReference type="Pfam" id="PF13359"/>
    </source>
</evidence>
<dbReference type="InterPro" id="IPR027806">
    <property type="entry name" value="HARBI1_dom"/>
</dbReference>
<dbReference type="Pfam" id="PF13359">
    <property type="entry name" value="DDE_Tnp_4"/>
    <property type="match status" value="1"/>
</dbReference>
<evidence type="ECO:0000313" key="5">
    <source>
        <dbReference type="Proteomes" id="UP000050525"/>
    </source>
</evidence>
<accession>A0A151NTG1</accession>
<feature type="domain" description="DDE Tnp4" evidence="3">
    <location>
        <begin position="68"/>
        <end position="127"/>
    </location>
</feature>
<dbReference type="Proteomes" id="UP000050525">
    <property type="component" value="Unassembled WGS sequence"/>
</dbReference>
<organism evidence="4 5">
    <name type="scientific">Alligator mississippiensis</name>
    <name type="common">American alligator</name>
    <dbReference type="NCBI Taxonomy" id="8496"/>
    <lineage>
        <taxon>Eukaryota</taxon>
        <taxon>Metazoa</taxon>
        <taxon>Chordata</taxon>
        <taxon>Craniata</taxon>
        <taxon>Vertebrata</taxon>
        <taxon>Euteleostomi</taxon>
        <taxon>Archelosauria</taxon>
        <taxon>Archosauria</taxon>
        <taxon>Crocodylia</taxon>
        <taxon>Alligatoridae</taxon>
        <taxon>Alligatorinae</taxon>
        <taxon>Alligator</taxon>
    </lineage>
</organism>
<keyword evidence="2" id="KW-0479">Metal-binding</keyword>
<comment type="caution">
    <text evidence="4">The sequence shown here is derived from an EMBL/GenBank/DDBJ whole genome shotgun (WGS) entry which is preliminary data.</text>
</comment>
<evidence type="ECO:0000256" key="1">
    <source>
        <dbReference type="ARBA" id="ARBA00001968"/>
    </source>
</evidence>
<sequence length="133" mass="15151">MKLAILSILYYVTNQFSVGKSMTRETVQQVCLDIQNVLANHFIHLINLQEVVASFYQIGFSHCTGTTDSTHIPILFLPQGTQAFSNHKGYFSIILQGYIDYQVHFTHIFIGWVSRTHDAHIFHNSPLPLNDGE</sequence>
<evidence type="ECO:0000256" key="2">
    <source>
        <dbReference type="ARBA" id="ARBA00022723"/>
    </source>
</evidence>
<gene>
    <name evidence="4" type="ORF">Y1Q_0006567</name>
</gene>
<keyword evidence="5" id="KW-1185">Reference proteome</keyword>
<comment type="cofactor">
    <cofactor evidence="1">
        <name>a divalent metal cation</name>
        <dbReference type="ChEBI" id="CHEBI:60240"/>
    </cofactor>
</comment>
<protein>
    <recommendedName>
        <fullName evidence="3">DDE Tnp4 domain-containing protein</fullName>
    </recommendedName>
</protein>
<evidence type="ECO:0000313" key="4">
    <source>
        <dbReference type="EMBL" id="KYO40033.1"/>
    </source>
</evidence>
<dbReference type="GO" id="GO:0046872">
    <property type="term" value="F:metal ion binding"/>
    <property type="evidence" value="ECO:0007669"/>
    <property type="project" value="UniProtKB-KW"/>
</dbReference>
<name>A0A151NTG1_ALLMI</name>
<proteinExistence type="predicted"/>
<dbReference type="AlphaFoldDB" id="A0A151NTG1"/>